<evidence type="ECO:0000256" key="3">
    <source>
        <dbReference type="ARBA" id="ARBA00022729"/>
    </source>
</evidence>
<evidence type="ECO:0000256" key="5">
    <source>
        <dbReference type="ARBA" id="ARBA00023139"/>
    </source>
</evidence>
<evidence type="ECO:0000256" key="1">
    <source>
        <dbReference type="ARBA" id="ARBA00004635"/>
    </source>
</evidence>
<proteinExistence type="inferred from homology"/>
<comment type="similarity">
    <text evidence="2">Belongs to the NlpA lipoprotein family.</text>
</comment>
<reference evidence="8" key="1">
    <citation type="submission" date="2016-10" db="EMBL/GenBank/DDBJ databases">
        <authorList>
            <person name="Varghese N."/>
            <person name="Submissions S."/>
        </authorList>
    </citation>
    <scope>NUCLEOTIDE SEQUENCE [LARGE SCALE GENOMIC DNA]</scope>
    <source>
        <strain evidence="8">UNC267MFSha1.1M11</strain>
    </source>
</reference>
<dbReference type="Pfam" id="PF03180">
    <property type="entry name" value="Lipoprotein_9"/>
    <property type="match status" value="1"/>
</dbReference>
<keyword evidence="4" id="KW-0472">Membrane</keyword>
<keyword evidence="5" id="KW-0564">Palmitate</keyword>
<evidence type="ECO:0000256" key="4">
    <source>
        <dbReference type="ARBA" id="ARBA00023136"/>
    </source>
</evidence>
<dbReference type="AlphaFoldDB" id="A0A1G4WQ58"/>
<comment type="subcellular location">
    <subcellularLocation>
        <location evidence="1">Membrane</location>
        <topology evidence="1">Lipid-anchor</topology>
    </subcellularLocation>
</comment>
<evidence type="ECO:0000313" key="7">
    <source>
        <dbReference type="EMBL" id="SCX27183.1"/>
    </source>
</evidence>
<sequence length="251" mass="26981">MSTSSVRSLATKGLRPLRVGATPVPHAEILENVRSELAGHGIDLQVAVFDSFDEPNDWLAAGRLHANYFQYLPFLEEFNQRTGSALVPVVPVHIEPFGLYSSRFDAVAEVAEYAEVALPSDPVNADRSLRMLDGLGLIECAARPGALASVADVRANPLGLVFKELTSWTLPSARDDFDVVFLFGNQAMESNVDTTTALHCDRANPAYAEYLVAAADGARQPDIQVLAAALNSASTRDFITTAYAGQVIAAF</sequence>
<dbReference type="Proteomes" id="UP000199707">
    <property type="component" value="Unassembled WGS sequence"/>
</dbReference>
<dbReference type="SUPFAM" id="SSF53850">
    <property type="entry name" value="Periplasmic binding protein-like II"/>
    <property type="match status" value="1"/>
</dbReference>
<keyword evidence="6" id="KW-0449">Lipoprotein</keyword>
<evidence type="ECO:0000313" key="8">
    <source>
        <dbReference type="Proteomes" id="UP000199707"/>
    </source>
</evidence>
<dbReference type="EMBL" id="FMUB01000009">
    <property type="protein sequence ID" value="SCX27183.1"/>
    <property type="molecule type" value="Genomic_DNA"/>
</dbReference>
<gene>
    <name evidence="7" type="ORF">SAMN02799620_04238</name>
</gene>
<dbReference type="Gene3D" id="3.40.190.10">
    <property type="entry name" value="Periplasmic binding protein-like II"/>
    <property type="match status" value="2"/>
</dbReference>
<organism evidence="7 8">
    <name type="scientific">Mycolicibacterium fluoranthenivorans</name>
    <dbReference type="NCBI Taxonomy" id="258505"/>
    <lineage>
        <taxon>Bacteria</taxon>
        <taxon>Bacillati</taxon>
        <taxon>Actinomycetota</taxon>
        <taxon>Actinomycetes</taxon>
        <taxon>Mycobacteriales</taxon>
        <taxon>Mycobacteriaceae</taxon>
        <taxon>Mycolicibacterium</taxon>
    </lineage>
</organism>
<accession>A0A1G4WQ58</accession>
<name>A0A1G4WQ58_9MYCO</name>
<keyword evidence="3" id="KW-0732">Signal</keyword>
<dbReference type="PANTHER" id="PTHR30429">
    <property type="entry name" value="D-METHIONINE-BINDING LIPOPROTEIN METQ"/>
    <property type="match status" value="1"/>
</dbReference>
<evidence type="ECO:0000256" key="2">
    <source>
        <dbReference type="ARBA" id="ARBA00008973"/>
    </source>
</evidence>
<protein>
    <submittedName>
        <fullName evidence="7">D-methionine transport system substrate-binding protein</fullName>
    </submittedName>
</protein>
<dbReference type="RefSeq" id="WP_090361521.1">
    <property type="nucleotide sequence ID" value="NZ_FMUB01000009.1"/>
</dbReference>
<evidence type="ECO:0000256" key="6">
    <source>
        <dbReference type="ARBA" id="ARBA00023288"/>
    </source>
</evidence>
<dbReference type="InterPro" id="IPR004872">
    <property type="entry name" value="Lipoprotein_NlpA"/>
</dbReference>
<dbReference type="STRING" id="1502745.SAMN02799620_04238"/>
<dbReference type="GO" id="GO:0016020">
    <property type="term" value="C:membrane"/>
    <property type="evidence" value="ECO:0007669"/>
    <property type="project" value="UniProtKB-SubCell"/>
</dbReference>
<dbReference type="PANTHER" id="PTHR30429:SF0">
    <property type="entry name" value="METHIONINE-BINDING LIPOPROTEIN METQ"/>
    <property type="match status" value="1"/>
</dbReference>